<organism evidence="10 11">
    <name type="scientific">Cytospora chrysosperma</name>
    <name type="common">Cytospora canker fungus</name>
    <name type="synonym">Sphaeria chrysosperma</name>
    <dbReference type="NCBI Taxonomy" id="252740"/>
    <lineage>
        <taxon>Eukaryota</taxon>
        <taxon>Fungi</taxon>
        <taxon>Dikarya</taxon>
        <taxon>Ascomycota</taxon>
        <taxon>Pezizomycotina</taxon>
        <taxon>Sordariomycetes</taxon>
        <taxon>Sordariomycetidae</taxon>
        <taxon>Diaporthales</taxon>
        <taxon>Cytosporaceae</taxon>
        <taxon>Cytospora</taxon>
    </lineage>
</organism>
<dbReference type="PANTHER" id="PTHR13251:SF3">
    <property type="entry name" value="TRAFFICKING PROTEIN PARTICLE COMPLEX SUBUNIT 10"/>
    <property type="match status" value="1"/>
</dbReference>
<dbReference type="Pfam" id="PF12584">
    <property type="entry name" value="TRAPPC10"/>
    <property type="match status" value="1"/>
</dbReference>
<feature type="transmembrane region" description="Helical" evidence="5">
    <location>
        <begin position="63"/>
        <end position="83"/>
    </location>
</feature>
<feature type="compositionally biased region" description="Low complexity" evidence="4">
    <location>
        <begin position="329"/>
        <end position="349"/>
    </location>
</feature>
<feature type="compositionally biased region" description="Polar residues" evidence="4">
    <location>
        <begin position="857"/>
        <end position="878"/>
    </location>
</feature>
<keyword evidence="2" id="KW-0813">Transport</keyword>
<feature type="transmembrane region" description="Helical" evidence="5">
    <location>
        <begin position="95"/>
        <end position="119"/>
    </location>
</feature>
<evidence type="ECO:0008006" key="12">
    <source>
        <dbReference type="Google" id="ProtNLM"/>
    </source>
</evidence>
<comment type="subcellular location">
    <subcellularLocation>
        <location evidence="1">Golgi apparatus</location>
    </subcellularLocation>
</comment>
<feature type="region of interest" description="Disordered" evidence="4">
    <location>
        <begin position="469"/>
        <end position="496"/>
    </location>
</feature>
<evidence type="ECO:0000313" key="10">
    <source>
        <dbReference type="EMBL" id="ROV89402.1"/>
    </source>
</evidence>
<dbReference type="Pfam" id="PF24965">
    <property type="entry name" value="TRS130_4HB"/>
    <property type="match status" value="1"/>
</dbReference>
<reference evidence="10 11" key="1">
    <citation type="submission" date="2015-09" db="EMBL/GenBank/DDBJ databases">
        <title>Host preference determinants of Valsa canker pathogens revealed by comparative genomics.</title>
        <authorList>
            <person name="Yin Z."/>
            <person name="Huang L."/>
        </authorList>
    </citation>
    <scope>NUCLEOTIDE SEQUENCE [LARGE SCALE GENOMIC DNA]</scope>
    <source>
        <strain evidence="10 11">YSFL</strain>
    </source>
</reference>
<accession>A0A423VER3</accession>
<feature type="transmembrane region" description="Helical" evidence="5">
    <location>
        <begin position="214"/>
        <end position="233"/>
    </location>
</feature>
<evidence type="ECO:0000259" key="6">
    <source>
        <dbReference type="Pfam" id="PF12584"/>
    </source>
</evidence>
<comment type="caution">
    <text evidence="10">The sequence shown here is derived from an EMBL/GenBank/DDBJ whole genome shotgun (WGS) entry which is preliminary data.</text>
</comment>
<sequence length="1860" mass="204265">MSSTGCTNPPASTPSNSGVAGLGVILGFIIPAVIAIMLSLSLIVEESFIHSHRPALGLIRRKLLYGLSDQQILYGIGIQAVGLAQMNVLVPYHFFIIWMLSLLSMAVHNCTMLVLVASFRSDTVLRWLRQVLMLTNLVLSCVYGICMLQVVQKNLESSTLPTSCAWQVEGTKASNVGLSFVGTIAVIAGNCVVFTASTWYLHDRRQRGFKWVQLVGWVIMTGIAVGATVRVILMSQAFGEPSTPLSDSTEKQWTFATMLFTMEQSFSTSKVTVEYFDPHDIYKLLAPGLIPRLPLRNLHWQSHAGPLRSIETLHVELIDAIAAAKAPRQRAVSAAQPPRQRAASSARPSGPGGGGDDGFQTQALGGGNRGAGELEDALPPRPYTASARRHQIPGLRQTPYLKVLLVRCDDNDQYKSKVRSEVRDWIKEHATPPSSHSNKKDAHTAAENHDAYEWLIIHVVVPNTVAATQPRATSGGSGKGADGSSDSLPVTKSTGSLWSKTTTPLLEKMRSDFTSASKGNVDRITQIRIGVNDVPYDILPRVVPAVPTGYSETEDDAKAAWDELIDRFKRLILSSFDLRVTQYEEDIKEKDAQRSLPGWNFCTFFILKEGLAMGFESVGLVEDALVGYDELSVGLDSIIQEQAAVDFADTHGGSLLPFTPDLRKVAQKAMATASTGTLEFEDEETVDLQVREQENGEKFDDIPITVMKKPYRDLILANNVSIFDFRCYIFARQIALLLRLGNAWSTREELLHKLREQQESVLHGVAPRAPPPTQTDESENLSMLAEICKRTLEFIPAVSQVMRRDLIAALMDQRKLEAGGVTPTLSTPYDNLVAEVAENVVASFAFSIAQQILAQTSTKGLPVPSATTSPTTGEVSEPQSRESISERPTMFPTRTSSLMISTLGNSRLPALPSPNFFPGPGDRRASMPDMQDTINQQHQKAGQEELAARRAELYALSRNILEECGKKRGWSDGWSSAPEIGETGLQDMEDVNLDDDAPSAASGAAENTLARKDTEYTLAGVDNKLLRTALDNREDFYRLYEMLTDKALRHYTVANHTHCVLAAMSDLAVMKYYLKDYAAAASYFLRTTPFYGESGWSLLELSMLVMYSTCLRELKKNDDYVRVVLKLLSKAANSEKEKILEKSRIKLGPREDTEYAESEAFKGFLPDFLVAAKSFNKEVKHSLLNFFTDIELEGTPTYDDGRDSFCLTLKLRSVLADPLPIDKAMMRIVAAGGSREMWLEQTDNLELTPGRNKIQLRCNSMSPGMYEVDRVQLHSGPLRLSFERQAFQPFDHNAVNFKNPYVVLYQRAETLDLQVEPAAVVQLDQNSAMDLELTTGWNEVQTCDIRIRSATGGLRLLTAEAKVLGGEQQQEQPVSQEPGLFSFSAIAAGSSVKIRIPFTTEQEVPSVSVKVEVKFITDKGTFTLSKTPSISLALKLGVNVQDVFKHTALFSRFTVSSASQSPLRLFKSELVESDTFESRFGVPPANPVVIFPKQPASLLYQITRKSGSKIGPNTQKTMYLHLSYSVLQDEITDNIRESLTAALKEADLWQYSRLVIASVLDQVRTDLTPYDLERAAMLGVLPTCFLAEVRWQKQFYGLGTTANGEDVTTLLSDFVLGWTRKTVKIPAMREVEPAQQQSIIIPVDIPSIPVVHTADIRLQRPIPSLVQPADDYEAPVVCINQILPATLHLKWTRVWDTGKLDTAPAGAGGAPDEAGGDEFTYEVTAPGDSWLVGGRKKGHFVIPAASPSSTEAELSSSPVNEADIPLVLIPLREGYLPYPSVEVREAAVEGEGMGGGMGGRSPGVGVGHCETDYRNLGETVRVVADRGRVTVSLDASGLGGGPLVLESERVLGRELGRIVV</sequence>
<feature type="domain" description="Trs130 NTS" evidence="9">
    <location>
        <begin position="1010"/>
        <end position="1116"/>
    </location>
</feature>
<feature type="domain" description="TRAPPC10/Trs130 N-terminal" evidence="7">
    <location>
        <begin position="552"/>
        <end position="745"/>
    </location>
</feature>
<keyword evidence="3" id="KW-0333">Golgi apparatus</keyword>
<protein>
    <recommendedName>
        <fullName evidence="12">Trafficking protein particle complex subunit 11 domain-containing protein</fullName>
    </recommendedName>
</protein>
<dbReference type="InterPro" id="IPR056913">
    <property type="entry name" value="TRAPPC10/Trs130_N"/>
</dbReference>
<dbReference type="GO" id="GO:0034498">
    <property type="term" value="P:early endosome to Golgi transport"/>
    <property type="evidence" value="ECO:0007669"/>
    <property type="project" value="TreeGrafter"/>
</dbReference>
<dbReference type="GO" id="GO:0006891">
    <property type="term" value="P:intra-Golgi vesicle-mediated transport"/>
    <property type="evidence" value="ECO:0007669"/>
    <property type="project" value="TreeGrafter"/>
</dbReference>
<evidence type="ECO:0000259" key="7">
    <source>
        <dbReference type="Pfam" id="PF23036"/>
    </source>
</evidence>
<dbReference type="Pfam" id="PF23274">
    <property type="entry name" value="DUF7077"/>
    <property type="match status" value="1"/>
</dbReference>
<keyword evidence="11" id="KW-1185">Reference proteome</keyword>
<evidence type="ECO:0000256" key="3">
    <source>
        <dbReference type="ARBA" id="ARBA00023034"/>
    </source>
</evidence>
<dbReference type="InterPro" id="IPR056916">
    <property type="entry name" value="NTS_TR130"/>
</dbReference>
<evidence type="ECO:0000259" key="8">
    <source>
        <dbReference type="Pfam" id="PF23274"/>
    </source>
</evidence>
<feature type="transmembrane region" description="Helical" evidence="5">
    <location>
        <begin position="20"/>
        <end position="43"/>
    </location>
</feature>
<dbReference type="InterPro" id="IPR055505">
    <property type="entry name" value="DUF7077"/>
</dbReference>
<feature type="domain" description="TRAPPC10/Trs130 C-terminal" evidence="6">
    <location>
        <begin position="1642"/>
        <end position="1823"/>
    </location>
</feature>
<feature type="region of interest" description="Disordered" evidence="4">
    <location>
        <begin position="329"/>
        <end position="391"/>
    </location>
</feature>
<name>A0A423VER3_CYTCH</name>
<keyword evidence="5" id="KW-1133">Transmembrane helix</keyword>
<dbReference type="Pfam" id="PF23036">
    <property type="entry name" value="TRAPPC10_1st"/>
    <property type="match status" value="1"/>
</dbReference>
<dbReference type="EMBL" id="LJZO01000058">
    <property type="protein sequence ID" value="ROV89402.1"/>
    <property type="molecule type" value="Genomic_DNA"/>
</dbReference>
<feature type="domain" description="DUF7077" evidence="8">
    <location>
        <begin position="1309"/>
        <end position="1431"/>
    </location>
</feature>
<proteinExistence type="predicted"/>
<feature type="transmembrane region" description="Helical" evidence="5">
    <location>
        <begin position="176"/>
        <end position="202"/>
    </location>
</feature>
<feature type="transmembrane region" description="Helical" evidence="5">
    <location>
        <begin position="131"/>
        <end position="151"/>
    </location>
</feature>
<dbReference type="Proteomes" id="UP000284375">
    <property type="component" value="Unassembled WGS sequence"/>
</dbReference>
<keyword evidence="5" id="KW-0472">Membrane</keyword>
<evidence type="ECO:0000256" key="2">
    <source>
        <dbReference type="ARBA" id="ARBA00022448"/>
    </source>
</evidence>
<evidence type="ECO:0000313" key="11">
    <source>
        <dbReference type="Proteomes" id="UP000284375"/>
    </source>
</evidence>
<evidence type="ECO:0000256" key="5">
    <source>
        <dbReference type="SAM" id="Phobius"/>
    </source>
</evidence>
<dbReference type="GO" id="GO:0005829">
    <property type="term" value="C:cytosol"/>
    <property type="evidence" value="ECO:0007669"/>
    <property type="project" value="GOC"/>
</dbReference>
<dbReference type="InterPro" id="IPR045126">
    <property type="entry name" value="TRAPPC10/Trs130"/>
</dbReference>
<keyword evidence="5" id="KW-0812">Transmembrane</keyword>
<dbReference type="GO" id="GO:1990071">
    <property type="term" value="C:TRAPPII protein complex"/>
    <property type="evidence" value="ECO:0007669"/>
    <property type="project" value="InterPro"/>
</dbReference>
<evidence type="ECO:0000256" key="1">
    <source>
        <dbReference type="ARBA" id="ARBA00004555"/>
    </source>
</evidence>
<dbReference type="OrthoDB" id="10256906at2759"/>
<feature type="region of interest" description="Disordered" evidence="4">
    <location>
        <begin position="857"/>
        <end position="888"/>
    </location>
</feature>
<dbReference type="Pfam" id="PF24967">
    <property type="entry name" value="NTS_TR130"/>
    <property type="match status" value="1"/>
</dbReference>
<evidence type="ECO:0000256" key="4">
    <source>
        <dbReference type="SAM" id="MobiDB-lite"/>
    </source>
</evidence>
<gene>
    <name evidence="10" type="ORF">VSDG_08661</name>
</gene>
<dbReference type="PANTHER" id="PTHR13251">
    <property type="entry name" value="EPILEPSY HOLOPROSENCEPHALY CANDIDATE 1/TMEM1"/>
    <property type="match status" value="1"/>
</dbReference>
<dbReference type="InterPro" id="IPR022233">
    <property type="entry name" value="TRAPPC10/Trs130_C"/>
</dbReference>
<evidence type="ECO:0000259" key="9">
    <source>
        <dbReference type="Pfam" id="PF24967"/>
    </source>
</evidence>
<dbReference type="STRING" id="252740.A0A423VER3"/>